<evidence type="ECO:0000313" key="2">
    <source>
        <dbReference type="Proteomes" id="UP000622533"/>
    </source>
</evidence>
<comment type="caution">
    <text evidence="1">The sequence shown here is derived from an EMBL/GenBank/DDBJ whole genome shotgun (WGS) entry which is preliminary data.</text>
</comment>
<reference evidence="1" key="1">
    <citation type="submission" date="2020-10" db="EMBL/GenBank/DDBJ databases">
        <authorList>
            <person name="Castelo-Branco R."/>
            <person name="Eusebio N."/>
            <person name="Adriana R."/>
            <person name="Vieira A."/>
            <person name="Brugerolle De Fraissinette N."/>
            <person name="Rezende De Castro R."/>
            <person name="Schneider M.P."/>
            <person name="Vasconcelos V."/>
            <person name="Leao P.N."/>
        </authorList>
    </citation>
    <scope>NUCLEOTIDE SEQUENCE</scope>
    <source>
        <strain evidence="1">LEGE 12446</strain>
    </source>
</reference>
<organism evidence="1 2">
    <name type="scientific">Desmonostoc muscorum LEGE 12446</name>
    <dbReference type="NCBI Taxonomy" id="1828758"/>
    <lineage>
        <taxon>Bacteria</taxon>
        <taxon>Bacillati</taxon>
        <taxon>Cyanobacteriota</taxon>
        <taxon>Cyanophyceae</taxon>
        <taxon>Nostocales</taxon>
        <taxon>Nostocaceae</taxon>
        <taxon>Desmonostoc</taxon>
    </lineage>
</organism>
<dbReference type="AlphaFoldDB" id="A0A8J6ZKP4"/>
<keyword evidence="2" id="KW-1185">Reference proteome</keyword>
<evidence type="ECO:0000313" key="1">
    <source>
        <dbReference type="EMBL" id="MBE9022272.1"/>
    </source>
</evidence>
<dbReference type="RefSeq" id="WP_193914848.1">
    <property type="nucleotide sequence ID" value="NZ_JADEXS020000001.1"/>
</dbReference>
<proteinExistence type="predicted"/>
<dbReference type="Proteomes" id="UP000622533">
    <property type="component" value="Unassembled WGS sequence"/>
</dbReference>
<name>A0A8J6ZKP4_DESMC</name>
<sequence length="134" mass="15858">MISKFTLENYFQLHDGKAIDFRLRVQKDQNNQYSFYIHPQDVDGETWDFKVIGNFLECTTSTSETLNSLLVDAETLSNLDQNVLFLMIKQVATKINELETVNTSQRDQLFKRVEALEQFQREYETAQEYERDRS</sequence>
<protein>
    <submittedName>
        <fullName evidence="1">Uncharacterized protein</fullName>
    </submittedName>
</protein>
<gene>
    <name evidence="1" type="ORF">IQ276_07455</name>
</gene>
<dbReference type="EMBL" id="JADEXS010000070">
    <property type="protein sequence ID" value="MBE9022272.1"/>
    <property type="molecule type" value="Genomic_DNA"/>
</dbReference>
<accession>A0A8J6ZKP4</accession>